<dbReference type="AlphaFoldDB" id="A0A9P5AA10"/>
<protein>
    <recommendedName>
        <fullName evidence="3">RanBP2-type domain-containing protein</fullName>
    </recommendedName>
</protein>
<dbReference type="Proteomes" id="UP000730481">
    <property type="component" value="Unassembled WGS sequence"/>
</dbReference>
<proteinExistence type="predicted"/>
<evidence type="ECO:0000313" key="1">
    <source>
        <dbReference type="EMBL" id="KAF4334907.1"/>
    </source>
</evidence>
<organism evidence="1 2">
    <name type="scientific">Fusarium beomiforme</name>
    <dbReference type="NCBI Taxonomy" id="44412"/>
    <lineage>
        <taxon>Eukaryota</taxon>
        <taxon>Fungi</taxon>
        <taxon>Dikarya</taxon>
        <taxon>Ascomycota</taxon>
        <taxon>Pezizomycotina</taxon>
        <taxon>Sordariomycetes</taxon>
        <taxon>Hypocreomycetidae</taxon>
        <taxon>Hypocreales</taxon>
        <taxon>Nectriaceae</taxon>
        <taxon>Fusarium</taxon>
        <taxon>Fusarium burgessii species complex</taxon>
    </lineage>
</organism>
<dbReference type="OrthoDB" id="4966669at2759"/>
<name>A0A9P5AA10_9HYPO</name>
<evidence type="ECO:0008006" key="3">
    <source>
        <dbReference type="Google" id="ProtNLM"/>
    </source>
</evidence>
<keyword evidence="2" id="KW-1185">Reference proteome</keyword>
<comment type="caution">
    <text evidence="1">The sequence shown here is derived from an EMBL/GenBank/DDBJ whole genome shotgun (WGS) entry which is preliminary data.</text>
</comment>
<evidence type="ECO:0000313" key="2">
    <source>
        <dbReference type="Proteomes" id="UP000730481"/>
    </source>
</evidence>
<reference evidence="1" key="2">
    <citation type="submission" date="2020-02" db="EMBL/GenBank/DDBJ databases">
        <title>Identification and distribution of gene clusters putatively required for synthesis of sphingolipid metabolism inhibitors in phylogenetically diverse species of the filamentous fungus Fusarium.</title>
        <authorList>
            <person name="Kim H.-S."/>
            <person name="Busman M."/>
            <person name="Brown D.W."/>
            <person name="Divon H."/>
            <person name="Uhlig S."/>
            <person name="Proctor R.H."/>
        </authorList>
    </citation>
    <scope>NUCLEOTIDE SEQUENCE</scope>
    <source>
        <strain evidence="1">NRRL 25174</strain>
    </source>
</reference>
<reference evidence="1" key="1">
    <citation type="journal article" date="2017" name="Mycologia">
        <title>Fusarium algeriense, sp. nov., a novel toxigenic crown rot pathogen of durum wheat from Algeria is nested in the Fusarium burgessii species complex.</title>
        <authorList>
            <person name="Laraba I."/>
            <person name="Keddad A."/>
            <person name="Boureghda H."/>
            <person name="Abdallah N."/>
            <person name="Vaughan M.M."/>
            <person name="Proctor R.H."/>
            <person name="Busman M."/>
            <person name="O'Donnell K."/>
        </authorList>
    </citation>
    <scope>NUCLEOTIDE SEQUENCE</scope>
    <source>
        <strain evidence="1">NRRL 25174</strain>
    </source>
</reference>
<accession>A0A9P5AA10</accession>
<dbReference type="EMBL" id="PVQB02000619">
    <property type="protein sequence ID" value="KAF4334907.1"/>
    <property type="molecule type" value="Genomic_DNA"/>
</dbReference>
<gene>
    <name evidence="1" type="ORF">FBEOM_11267</name>
</gene>
<sequence length="92" mass="10711">MVWSDGLDNSALTIRTTKRNIAHTHWKCLKCQKNRMEEDKCTKCGNPREAKFCDAFTNDNNRIRELESSVNGIETWLYNFTPGVYSPRGWPN</sequence>